<dbReference type="STRING" id="1893.SAMN02787144_1004222"/>
<gene>
    <name evidence="2" type="ORF">SAMN02787144_1004222</name>
</gene>
<dbReference type="EMBL" id="FPJO01000004">
    <property type="protein sequence ID" value="SFX59612.1"/>
    <property type="molecule type" value="Genomic_DNA"/>
</dbReference>
<dbReference type="Proteomes" id="UP000181909">
    <property type="component" value="Unassembled WGS sequence"/>
</dbReference>
<sequence>MTRSDIWGPESVKQCVAAGLGLSLISEHAVVDDVRWESLAVLAVSPRPRSRPVDLVCRRDRLRSPAERTFTGVLRMIGSWPRELSAR</sequence>
<dbReference type="Pfam" id="PF03466">
    <property type="entry name" value="LysR_substrate"/>
    <property type="match status" value="1"/>
</dbReference>
<protein>
    <submittedName>
        <fullName evidence="2">LysR substrate binding domain-containing protein</fullName>
    </submittedName>
</protein>
<accession>A0A1K1YE50</accession>
<dbReference type="RefSeq" id="WP_072484783.1">
    <property type="nucleotide sequence ID" value="NZ_CP109381.1"/>
</dbReference>
<evidence type="ECO:0000313" key="2">
    <source>
        <dbReference type="EMBL" id="SFX59612.1"/>
    </source>
</evidence>
<dbReference type="Gene3D" id="3.40.190.10">
    <property type="entry name" value="Periplasmic binding protein-like II"/>
    <property type="match status" value="2"/>
</dbReference>
<name>A0A1K1YE50_STRAR</name>
<reference evidence="2 3" key="1">
    <citation type="submission" date="2016-11" db="EMBL/GenBank/DDBJ databases">
        <authorList>
            <person name="Jaros S."/>
            <person name="Januszkiewicz K."/>
            <person name="Wedrychowicz H."/>
        </authorList>
    </citation>
    <scope>NUCLEOTIDE SEQUENCE [LARGE SCALE GENOMIC DNA]</scope>
    <source>
        <strain evidence="2 3">OK807</strain>
    </source>
</reference>
<proteinExistence type="predicted"/>
<evidence type="ECO:0000313" key="3">
    <source>
        <dbReference type="Proteomes" id="UP000181909"/>
    </source>
</evidence>
<dbReference type="SUPFAM" id="SSF53850">
    <property type="entry name" value="Periplasmic binding protein-like II"/>
    <property type="match status" value="1"/>
</dbReference>
<feature type="domain" description="LysR substrate-binding" evidence="1">
    <location>
        <begin position="10"/>
        <end position="75"/>
    </location>
</feature>
<organism evidence="2 3">
    <name type="scientific">Streptomyces atratus</name>
    <dbReference type="NCBI Taxonomy" id="1893"/>
    <lineage>
        <taxon>Bacteria</taxon>
        <taxon>Bacillati</taxon>
        <taxon>Actinomycetota</taxon>
        <taxon>Actinomycetes</taxon>
        <taxon>Kitasatosporales</taxon>
        <taxon>Streptomycetaceae</taxon>
        <taxon>Streptomyces</taxon>
    </lineage>
</organism>
<dbReference type="InterPro" id="IPR005119">
    <property type="entry name" value="LysR_subst-bd"/>
</dbReference>
<dbReference type="AlphaFoldDB" id="A0A1K1YE50"/>
<evidence type="ECO:0000259" key="1">
    <source>
        <dbReference type="Pfam" id="PF03466"/>
    </source>
</evidence>